<name>A0A261Y2M4_9FUNG</name>
<sequence>MTQNPPKFPFHSVKKNSMKMLFAQHASICCDEDERSSGQQGTSTPTKRRSGAADRPIQQNIEPVSPTFPLQWNVKSLTVEDLTVQTETTTSTCPACGKQIPKNDLDTHLAAEIAELEEESVIVSSKGSTTIADAKGKGKQPAFTVYQDTPVEAVKPKRTTKGSNARTHGADFLVISDDELPVVDDDAIEVSDSDEGQVDSRQSETDSGYLSPLDEFVDLRKQKDKPEYQQYFTQFAPNSKSRKPKRSRAALQPKNLANSDTERRGKKTRLPDFDEENWQDQAQTLRESDKARKSRESKSSQKWSSYWNNGKRQFRINKAYFAKQNAKEDEWNTDEVETKNVVEERHAPARKKSKTKRLTRKTHNHYADLECPLDIPAAPFWEGTNSISLGF</sequence>
<feature type="compositionally biased region" description="Basic and acidic residues" evidence="1">
    <location>
        <begin position="286"/>
        <end position="299"/>
    </location>
</feature>
<evidence type="ECO:0008006" key="4">
    <source>
        <dbReference type="Google" id="ProtNLM"/>
    </source>
</evidence>
<comment type="caution">
    <text evidence="2">The sequence shown here is derived from an EMBL/GenBank/DDBJ whole genome shotgun (WGS) entry which is preliminary data.</text>
</comment>
<gene>
    <name evidence="2" type="ORF">BZG36_02627</name>
</gene>
<proteinExistence type="predicted"/>
<reference evidence="2 3" key="1">
    <citation type="journal article" date="2017" name="Mycologia">
        <title>Bifiguratus adelaidae, gen. et sp. nov., a new member of Mucoromycotina in endophytic and soil-dwelling habitats.</title>
        <authorList>
            <person name="Torres-Cruz T.J."/>
            <person name="Billingsley Tobias T.L."/>
            <person name="Almatruk M."/>
            <person name="Hesse C."/>
            <person name="Kuske C.R."/>
            <person name="Desiro A."/>
            <person name="Benucci G.M."/>
            <person name="Bonito G."/>
            <person name="Stajich J.E."/>
            <person name="Dunlap C."/>
            <person name="Arnold A.E."/>
            <person name="Porras-Alfaro A."/>
        </authorList>
    </citation>
    <scope>NUCLEOTIDE SEQUENCE [LARGE SCALE GENOMIC DNA]</scope>
    <source>
        <strain evidence="2 3">AZ0501</strain>
    </source>
</reference>
<keyword evidence="3" id="KW-1185">Reference proteome</keyword>
<feature type="region of interest" description="Disordered" evidence="1">
    <location>
        <begin position="188"/>
        <end position="211"/>
    </location>
</feature>
<dbReference type="OrthoDB" id="2447618at2759"/>
<evidence type="ECO:0000313" key="2">
    <source>
        <dbReference type="EMBL" id="OZJ04865.1"/>
    </source>
</evidence>
<dbReference type="Proteomes" id="UP000242875">
    <property type="component" value="Unassembled WGS sequence"/>
</dbReference>
<organism evidence="2 3">
    <name type="scientific">Bifiguratus adelaidae</name>
    <dbReference type="NCBI Taxonomy" id="1938954"/>
    <lineage>
        <taxon>Eukaryota</taxon>
        <taxon>Fungi</taxon>
        <taxon>Fungi incertae sedis</taxon>
        <taxon>Mucoromycota</taxon>
        <taxon>Mucoromycotina</taxon>
        <taxon>Endogonomycetes</taxon>
        <taxon>Endogonales</taxon>
        <taxon>Endogonales incertae sedis</taxon>
        <taxon>Bifiguratus</taxon>
    </lineage>
</organism>
<evidence type="ECO:0000313" key="3">
    <source>
        <dbReference type="Proteomes" id="UP000242875"/>
    </source>
</evidence>
<dbReference type="AlphaFoldDB" id="A0A261Y2M4"/>
<feature type="region of interest" description="Disordered" evidence="1">
    <location>
        <begin position="30"/>
        <end position="65"/>
    </location>
</feature>
<feature type="compositionally biased region" description="Acidic residues" evidence="1">
    <location>
        <begin position="188"/>
        <end position="197"/>
    </location>
</feature>
<evidence type="ECO:0000256" key="1">
    <source>
        <dbReference type="SAM" id="MobiDB-lite"/>
    </source>
</evidence>
<dbReference type="EMBL" id="MVBO01000028">
    <property type="protein sequence ID" value="OZJ04865.1"/>
    <property type="molecule type" value="Genomic_DNA"/>
</dbReference>
<feature type="region of interest" description="Disordered" evidence="1">
    <location>
        <begin position="235"/>
        <end position="304"/>
    </location>
</feature>
<accession>A0A261Y2M4</accession>
<protein>
    <recommendedName>
        <fullName evidence="4">UBZ4-type domain-containing protein</fullName>
    </recommendedName>
</protein>